<sequence>MDDTKNCLLGLNQKRILKPDAVPSVNLPLKDNGENVSSKNERKKKRSILQESKIRLKCLSPKKACETTALDPFTTPTTENIEKGKRPILL</sequence>
<feature type="region of interest" description="Disordered" evidence="1">
    <location>
        <begin position="28"/>
        <end position="47"/>
    </location>
</feature>
<dbReference type="OrthoDB" id="6627680at2759"/>
<dbReference type="Proteomes" id="UP000499080">
    <property type="component" value="Unassembled WGS sequence"/>
</dbReference>
<dbReference type="EMBL" id="BGPR01009763">
    <property type="protein sequence ID" value="GBN42113.1"/>
    <property type="molecule type" value="Genomic_DNA"/>
</dbReference>
<accession>A0A4Y2NTD6</accession>
<keyword evidence="3" id="KW-1185">Reference proteome</keyword>
<gene>
    <name evidence="2" type="ORF">AVEN_169289_1</name>
</gene>
<protein>
    <submittedName>
        <fullName evidence="2">Uncharacterized protein</fullName>
    </submittedName>
</protein>
<comment type="caution">
    <text evidence="2">The sequence shown here is derived from an EMBL/GenBank/DDBJ whole genome shotgun (WGS) entry which is preliminary data.</text>
</comment>
<organism evidence="2 3">
    <name type="scientific">Araneus ventricosus</name>
    <name type="common">Orbweaver spider</name>
    <name type="synonym">Epeira ventricosa</name>
    <dbReference type="NCBI Taxonomy" id="182803"/>
    <lineage>
        <taxon>Eukaryota</taxon>
        <taxon>Metazoa</taxon>
        <taxon>Ecdysozoa</taxon>
        <taxon>Arthropoda</taxon>
        <taxon>Chelicerata</taxon>
        <taxon>Arachnida</taxon>
        <taxon>Araneae</taxon>
        <taxon>Araneomorphae</taxon>
        <taxon>Entelegynae</taxon>
        <taxon>Araneoidea</taxon>
        <taxon>Araneidae</taxon>
        <taxon>Araneus</taxon>
    </lineage>
</organism>
<dbReference type="AlphaFoldDB" id="A0A4Y2NTD6"/>
<evidence type="ECO:0000256" key="1">
    <source>
        <dbReference type="SAM" id="MobiDB-lite"/>
    </source>
</evidence>
<proteinExistence type="predicted"/>
<reference evidence="2 3" key="1">
    <citation type="journal article" date="2019" name="Sci. Rep.">
        <title>Orb-weaving spider Araneus ventricosus genome elucidates the spidroin gene catalogue.</title>
        <authorList>
            <person name="Kono N."/>
            <person name="Nakamura H."/>
            <person name="Ohtoshi R."/>
            <person name="Moran D.A.P."/>
            <person name="Shinohara A."/>
            <person name="Yoshida Y."/>
            <person name="Fujiwara M."/>
            <person name="Mori M."/>
            <person name="Tomita M."/>
            <person name="Arakawa K."/>
        </authorList>
    </citation>
    <scope>NUCLEOTIDE SEQUENCE [LARGE SCALE GENOMIC DNA]</scope>
</reference>
<evidence type="ECO:0000313" key="3">
    <source>
        <dbReference type="Proteomes" id="UP000499080"/>
    </source>
</evidence>
<name>A0A4Y2NTD6_ARAVE</name>
<evidence type="ECO:0000313" key="2">
    <source>
        <dbReference type="EMBL" id="GBN42113.1"/>
    </source>
</evidence>